<keyword evidence="2 10" id="KW-0328">Glycosyltransferase</keyword>
<proteinExistence type="inferred from homology"/>
<evidence type="ECO:0000256" key="8">
    <source>
        <dbReference type="ARBA" id="ARBA00023157"/>
    </source>
</evidence>
<feature type="signal peptide" evidence="10">
    <location>
        <begin position="1"/>
        <end position="20"/>
    </location>
</feature>
<evidence type="ECO:0000256" key="2">
    <source>
        <dbReference type="ARBA" id="ARBA00022676"/>
    </source>
</evidence>
<dbReference type="AlphaFoldDB" id="A0A8V0X9F6"/>
<dbReference type="GO" id="GO:0005615">
    <property type="term" value="C:extracellular space"/>
    <property type="evidence" value="ECO:0007669"/>
    <property type="project" value="UniProtKB-ARBA"/>
</dbReference>
<comment type="similarity">
    <text evidence="1 10">Belongs to the Arg-specific ADP-ribosyltransferase family.</text>
</comment>
<keyword evidence="13" id="KW-1185">Reference proteome</keyword>
<reference evidence="12" key="3">
    <citation type="submission" date="2025-09" db="UniProtKB">
        <authorList>
            <consortium name="Ensembl"/>
        </authorList>
    </citation>
    <scope>IDENTIFICATION</scope>
    <source>
        <strain evidence="12">broiler</strain>
    </source>
</reference>
<dbReference type="PROSITE" id="PS51996">
    <property type="entry name" value="TR_MART"/>
    <property type="match status" value="1"/>
</dbReference>
<evidence type="ECO:0000256" key="9">
    <source>
        <dbReference type="ARBA" id="ARBA00047597"/>
    </source>
</evidence>
<evidence type="ECO:0000256" key="3">
    <source>
        <dbReference type="ARBA" id="ARBA00022679"/>
    </source>
</evidence>
<dbReference type="GO" id="GO:0106274">
    <property type="term" value="F:NAD+-protein-arginine ADP-ribosyltransferase activity"/>
    <property type="evidence" value="ECO:0007669"/>
    <property type="project" value="UniProtKB-EC"/>
</dbReference>
<dbReference type="FunFam" id="3.90.176.10:FF:000001">
    <property type="entry name" value="NAD(P)(+)--arginine ADP-ribosyltransferase"/>
    <property type="match status" value="1"/>
</dbReference>
<dbReference type="PRINTS" id="PR00970">
    <property type="entry name" value="RIBTRNSFRASE"/>
</dbReference>
<dbReference type="GO" id="GO:0046677">
    <property type="term" value="P:response to antibiotic"/>
    <property type="evidence" value="ECO:0007669"/>
    <property type="project" value="UniProtKB-ARBA"/>
</dbReference>
<dbReference type="GeneTree" id="ENSGT01030000234601"/>
<dbReference type="GO" id="GO:0003950">
    <property type="term" value="F:NAD+ poly-ADP-ribosyltransferase activity"/>
    <property type="evidence" value="ECO:0000318"/>
    <property type="project" value="GO_Central"/>
</dbReference>
<dbReference type="FunCoup" id="A0A8V0X9F6">
    <property type="interactions" value="78"/>
</dbReference>
<dbReference type="Gene3D" id="3.90.176.10">
    <property type="entry name" value="Toxin ADP-ribosyltransferase, Chain A, domain 1"/>
    <property type="match status" value="1"/>
</dbReference>
<evidence type="ECO:0000256" key="11">
    <source>
        <dbReference type="SAM" id="MobiDB-lite"/>
    </source>
</evidence>
<keyword evidence="8" id="KW-1015">Disulfide bond</keyword>
<protein>
    <recommendedName>
        <fullName evidence="10">NAD(P)(+)--arginine ADP-ribosyltransferase</fullName>
        <ecNumber evidence="10">2.4.2.31</ecNumber>
    </recommendedName>
    <alternativeName>
        <fullName evidence="10">Mono(ADP-ribosyl)transferase</fullName>
    </alternativeName>
</protein>
<evidence type="ECO:0000256" key="1">
    <source>
        <dbReference type="ARBA" id="ARBA00009558"/>
    </source>
</evidence>
<dbReference type="PANTHER" id="PTHR10339:SF19">
    <property type="entry name" value="GPI-LINKED NAD(P)(+)--ARGININE ADP-RIBOSYLTRANSFERASE 1"/>
    <property type="match status" value="1"/>
</dbReference>
<evidence type="ECO:0000256" key="5">
    <source>
        <dbReference type="ARBA" id="ARBA00022729"/>
    </source>
</evidence>
<comment type="catalytic activity">
    <reaction evidence="9 10">
        <text>L-arginyl-[protein] + NAD(+) = N(omega)-(ADP-D-ribosyl)-L-arginyl-[protein] + nicotinamide + H(+)</text>
        <dbReference type="Rhea" id="RHEA:19149"/>
        <dbReference type="Rhea" id="RHEA-COMP:10532"/>
        <dbReference type="Rhea" id="RHEA-COMP:15087"/>
        <dbReference type="ChEBI" id="CHEBI:15378"/>
        <dbReference type="ChEBI" id="CHEBI:17154"/>
        <dbReference type="ChEBI" id="CHEBI:29965"/>
        <dbReference type="ChEBI" id="CHEBI:57540"/>
        <dbReference type="ChEBI" id="CHEBI:142554"/>
        <dbReference type="EC" id="2.4.2.31"/>
    </reaction>
</comment>
<dbReference type="EC" id="2.4.2.31" evidence="10"/>
<dbReference type="GO" id="GO:0044194">
    <property type="term" value="C:cytolytic granule"/>
    <property type="evidence" value="ECO:0007669"/>
    <property type="project" value="UniProtKB-ARBA"/>
</dbReference>
<keyword evidence="4" id="KW-0548">Nucleotidyltransferase</keyword>
<dbReference type="InterPro" id="IPR000768">
    <property type="entry name" value="ART"/>
</dbReference>
<organism evidence="12 13">
    <name type="scientific">Gallus gallus</name>
    <name type="common">Chicken</name>
    <dbReference type="NCBI Taxonomy" id="9031"/>
    <lineage>
        <taxon>Eukaryota</taxon>
        <taxon>Metazoa</taxon>
        <taxon>Chordata</taxon>
        <taxon>Craniata</taxon>
        <taxon>Vertebrata</taxon>
        <taxon>Euteleostomi</taxon>
        <taxon>Archelosauria</taxon>
        <taxon>Archosauria</taxon>
        <taxon>Dinosauria</taxon>
        <taxon>Saurischia</taxon>
        <taxon>Theropoda</taxon>
        <taxon>Coelurosauria</taxon>
        <taxon>Aves</taxon>
        <taxon>Neognathae</taxon>
        <taxon>Galloanserae</taxon>
        <taxon>Galliformes</taxon>
        <taxon>Phasianidae</taxon>
        <taxon>Phasianinae</taxon>
        <taxon>Gallus</taxon>
    </lineage>
</organism>
<dbReference type="SUPFAM" id="SSF56399">
    <property type="entry name" value="ADP-ribosylation"/>
    <property type="match status" value="1"/>
</dbReference>
<evidence type="ECO:0000256" key="4">
    <source>
        <dbReference type="ARBA" id="ARBA00022695"/>
    </source>
</evidence>
<dbReference type="PANTHER" id="PTHR10339">
    <property type="entry name" value="ADP-RIBOSYLTRANSFERASE"/>
    <property type="match status" value="1"/>
</dbReference>
<dbReference type="Ensembl" id="ENSGALT00010005437.1">
    <property type="protein sequence ID" value="ENSGALP00010003276.1"/>
    <property type="gene ID" value="ENSGALG00010002377.1"/>
</dbReference>
<dbReference type="Proteomes" id="UP000000539">
    <property type="component" value="Chromosome 1"/>
</dbReference>
<feature type="region of interest" description="Disordered" evidence="11">
    <location>
        <begin position="303"/>
        <end position="347"/>
    </location>
</feature>
<evidence type="ECO:0000256" key="7">
    <source>
        <dbReference type="ARBA" id="ARBA00023027"/>
    </source>
</evidence>
<dbReference type="GO" id="GO:0016779">
    <property type="term" value="F:nucleotidyltransferase activity"/>
    <property type="evidence" value="ECO:0007669"/>
    <property type="project" value="UniProtKB-KW"/>
</dbReference>
<feature type="chain" id="PRO_5036518880" description="NAD(P)(+)--arginine ADP-ribosyltransferase" evidence="10">
    <location>
        <begin position="21"/>
        <end position="468"/>
    </location>
</feature>
<dbReference type="Pfam" id="PF01129">
    <property type="entry name" value="ART"/>
    <property type="match status" value="1"/>
</dbReference>
<evidence type="ECO:0000313" key="13">
    <source>
        <dbReference type="Proteomes" id="UP000000539"/>
    </source>
</evidence>
<evidence type="ECO:0000256" key="10">
    <source>
        <dbReference type="RuleBase" id="RU361228"/>
    </source>
</evidence>
<keyword evidence="3 10" id="KW-0808">Transferase</keyword>
<evidence type="ECO:0000256" key="6">
    <source>
        <dbReference type="ARBA" id="ARBA00022857"/>
    </source>
</evidence>
<keyword evidence="5 10" id="KW-0732">Signal</keyword>
<keyword evidence="7 10" id="KW-0520">NAD</keyword>
<reference evidence="12" key="1">
    <citation type="submission" date="2020-11" db="EMBL/GenBank/DDBJ databases">
        <title>Gallus gallus (Chicken) genome, bGalGal1, GRCg7b, maternal haplotype autosomes + Z &amp; W.</title>
        <authorList>
            <person name="Warren W."/>
            <person name="Formenti G."/>
            <person name="Fedrigo O."/>
            <person name="Haase B."/>
            <person name="Mountcastle J."/>
            <person name="Balacco J."/>
            <person name="Tracey A."/>
            <person name="Schneider V."/>
            <person name="Okimoto R."/>
            <person name="Cheng H."/>
            <person name="Hawken R."/>
            <person name="Howe K."/>
            <person name="Jarvis E.D."/>
        </authorList>
    </citation>
    <scope>NUCLEOTIDE SEQUENCE [LARGE SCALE GENOMIC DNA]</scope>
    <source>
        <strain evidence="12">Broiler</strain>
    </source>
</reference>
<accession>A0A8V0X9F6</accession>
<gene>
    <name evidence="12" type="primary">ART1A</name>
</gene>
<keyword evidence="6 10" id="KW-0521">NADP</keyword>
<feature type="compositionally biased region" description="Low complexity" evidence="11">
    <location>
        <begin position="313"/>
        <end position="333"/>
    </location>
</feature>
<sequence>MGHLAPGWVLLVSTLASVLATSSKRDLGPVKEVAMDMANNTFDDQYQGCSRVMEDELEELNRTEFANEVYAEGWRNAAMEWRNRWGRADRPPALRRDQATAMLAYTMEGKLYHRFNNATRGDGISRQHYLRSFPFKTLHFLLSRALHTLWESQPQQCHNVYRGVKGTRFTAQQGTMVRFGQFTSSSLRKKVAESFGQDTFFSVETCYGVPIKEFSTFPGEDEVLIPPFEQFRVTNSTYTEGRSFIQLRSQGKSSTYNCEFVKGKGCSAPEWGAWVHRGHRGPGAVGRLCRLCSICSPPQPLMPIPVLPRQEQPHGSPAPLGAPPGSRSPGSPGKALSSPPSHRRPSIWTGGQQCALIASHGTCRRCFPSADAFGAAVGRGTAAQNRPQLRHSNKSIAFVAFIYCVSQPGTRSSPGCPLNEAPLPHSWLSWGHREPHTQHPMWPTLLGSHSSRVLPYLSPSSQPCCWVT</sequence>
<name>A0A8V0X9F6_CHICK</name>
<dbReference type="InterPro" id="IPR050999">
    <property type="entry name" value="ADP-ribosyltransferase_ARG"/>
</dbReference>
<dbReference type="PROSITE" id="PS01291">
    <property type="entry name" value="ART"/>
    <property type="match status" value="1"/>
</dbReference>
<reference evidence="12" key="2">
    <citation type="submission" date="2025-08" db="UniProtKB">
        <authorList>
            <consortium name="Ensembl"/>
        </authorList>
    </citation>
    <scope>IDENTIFICATION</scope>
    <source>
        <strain evidence="12">broiler</strain>
    </source>
</reference>
<evidence type="ECO:0000313" key="12">
    <source>
        <dbReference type="Ensembl" id="ENSGALP00010003276.1"/>
    </source>
</evidence>